<dbReference type="AlphaFoldDB" id="A0A3G9JZB1"/>
<dbReference type="FunFam" id="3.40.50.720:FF:000203">
    <property type="entry name" value="D-3-phosphoglycerate dehydrogenase (SerA)"/>
    <property type="match status" value="1"/>
</dbReference>
<dbReference type="GeneID" id="88849363"/>
<dbReference type="Gene3D" id="3.40.50.720">
    <property type="entry name" value="NAD(P)-binding Rossmann-like Domain"/>
    <property type="match status" value="2"/>
</dbReference>
<dbReference type="EMBL" id="AP019367">
    <property type="protein sequence ID" value="BBH50643.1"/>
    <property type="molecule type" value="Genomic_DNA"/>
</dbReference>
<evidence type="ECO:0000256" key="1">
    <source>
        <dbReference type="ARBA" id="ARBA00005854"/>
    </source>
</evidence>
<evidence type="ECO:0000256" key="3">
    <source>
        <dbReference type="ARBA" id="ARBA00023027"/>
    </source>
</evidence>
<dbReference type="InterPro" id="IPR006140">
    <property type="entry name" value="D-isomer_DH_NAD-bd"/>
</dbReference>
<feature type="domain" description="D-isomer specific 2-hydroxyacid dehydrogenase catalytic" evidence="5">
    <location>
        <begin position="20"/>
        <end position="318"/>
    </location>
</feature>
<keyword evidence="3" id="KW-0520">NAD</keyword>
<dbReference type="InterPro" id="IPR036291">
    <property type="entry name" value="NAD(P)-bd_dom_sf"/>
</dbReference>
<keyword evidence="8" id="KW-1185">Reference proteome</keyword>
<feature type="domain" description="D-isomer specific 2-hydroxyacid dehydrogenase NAD-binding" evidence="6">
    <location>
        <begin position="116"/>
        <end position="287"/>
    </location>
</feature>
<evidence type="ECO:0000259" key="6">
    <source>
        <dbReference type="Pfam" id="PF02826"/>
    </source>
</evidence>
<keyword evidence="2 4" id="KW-0560">Oxidoreductase</keyword>
<dbReference type="Pfam" id="PF02826">
    <property type="entry name" value="2-Hacid_dh_C"/>
    <property type="match status" value="1"/>
</dbReference>
<dbReference type="CDD" id="cd12172">
    <property type="entry name" value="PGDH_like_2"/>
    <property type="match status" value="1"/>
</dbReference>
<dbReference type="SUPFAM" id="SSF51735">
    <property type="entry name" value="NAD(P)-binding Rossmann-fold domains"/>
    <property type="match status" value="1"/>
</dbReference>
<dbReference type="SUPFAM" id="SSF52283">
    <property type="entry name" value="Formate/glycerate dehydrogenase catalytic domain-like"/>
    <property type="match status" value="1"/>
</dbReference>
<evidence type="ECO:0000256" key="2">
    <source>
        <dbReference type="ARBA" id="ARBA00023002"/>
    </source>
</evidence>
<dbReference type="GO" id="GO:0016616">
    <property type="term" value="F:oxidoreductase activity, acting on the CH-OH group of donors, NAD or NADP as acceptor"/>
    <property type="evidence" value="ECO:0007669"/>
    <property type="project" value="InterPro"/>
</dbReference>
<dbReference type="PROSITE" id="PS00670">
    <property type="entry name" value="D_2_HYDROXYACID_DH_2"/>
    <property type="match status" value="1"/>
</dbReference>
<dbReference type="KEGG" id="pcat:Pcatena_12300"/>
<dbReference type="InterPro" id="IPR050857">
    <property type="entry name" value="D-2-hydroxyacid_DH"/>
</dbReference>
<accession>A0A3G9JZB1</accession>
<dbReference type="OrthoDB" id="9793626at2"/>
<sequence>MQNASFKVVSFAATFGVFTTEPKQRLEDAGCEVKIIKHSRVLTDAEKIGCARDADAVILGGNGMSRRVINALPKLKVIAQHGRGIDGIDYKAATDKGVMVVNTPGVNIEETADLTFGLILDLERHITQMNNDLKAGVWEKRAGHSLYGKTIGIIGVGDIGLAVARRAMGFGMDILGNDIRQRPDAAKTGLMFTGLNDLLKRSDIVTIHTPLTASTTNLIGAKELRMMREDAILVNTSRWGIIRKEALEKALQSGQLMGYATDVHEQEPGPAPSFADLPNVLVTPHAGSATYETNLRMGMTVADNIIAVKNGVTPPNLVTPVSLIFG</sequence>
<reference evidence="8" key="1">
    <citation type="submission" date="2018-11" db="EMBL/GenBank/DDBJ databases">
        <title>Comparative genomics of Parolsenella catena and Libanicoccus massiliensis: Reclassification of Libanicoccus massiliensis as Parolsenella massiliensis comb. nov.</title>
        <authorList>
            <person name="Sakamoto M."/>
            <person name="Ikeyama N."/>
            <person name="Murakami T."/>
            <person name="Mori H."/>
            <person name="Yuki M."/>
            <person name="Ohkuma M."/>
        </authorList>
    </citation>
    <scope>NUCLEOTIDE SEQUENCE [LARGE SCALE GENOMIC DNA]</scope>
    <source>
        <strain evidence="8">JCM 31932</strain>
    </source>
</reference>
<evidence type="ECO:0000256" key="4">
    <source>
        <dbReference type="RuleBase" id="RU003719"/>
    </source>
</evidence>
<organism evidence="7 8">
    <name type="scientific">Parolsenella catena</name>
    <dbReference type="NCBI Taxonomy" id="2003188"/>
    <lineage>
        <taxon>Bacteria</taxon>
        <taxon>Bacillati</taxon>
        <taxon>Actinomycetota</taxon>
        <taxon>Coriobacteriia</taxon>
        <taxon>Coriobacteriales</taxon>
        <taxon>Atopobiaceae</taxon>
        <taxon>Parolsenella</taxon>
    </lineage>
</organism>
<evidence type="ECO:0000259" key="5">
    <source>
        <dbReference type="Pfam" id="PF00389"/>
    </source>
</evidence>
<comment type="similarity">
    <text evidence="1 4">Belongs to the D-isomer specific 2-hydroxyacid dehydrogenase family.</text>
</comment>
<gene>
    <name evidence="7" type="primary">yvcT_1</name>
    <name evidence="7" type="ORF">Pcatena_12300</name>
</gene>
<dbReference type="PANTHER" id="PTHR42789:SF1">
    <property type="entry name" value="D-ISOMER SPECIFIC 2-HYDROXYACID DEHYDROGENASE FAMILY PROTEIN (AFU_ORTHOLOGUE AFUA_6G10090)"/>
    <property type="match status" value="1"/>
</dbReference>
<dbReference type="PANTHER" id="PTHR42789">
    <property type="entry name" value="D-ISOMER SPECIFIC 2-HYDROXYACID DEHYDROGENASE FAMILY PROTEIN (AFU_ORTHOLOGUE AFUA_6G10090)"/>
    <property type="match status" value="1"/>
</dbReference>
<name>A0A3G9JZB1_9ACTN</name>
<protein>
    <submittedName>
        <fullName evidence="7">2-hydroxyacid dehydrogenase</fullName>
    </submittedName>
</protein>
<dbReference type="GO" id="GO:0051287">
    <property type="term" value="F:NAD binding"/>
    <property type="evidence" value="ECO:0007669"/>
    <property type="project" value="InterPro"/>
</dbReference>
<dbReference type="RefSeq" id="WP_126422621.1">
    <property type="nucleotide sequence ID" value="NZ_AP019367.1"/>
</dbReference>
<dbReference type="Pfam" id="PF00389">
    <property type="entry name" value="2-Hacid_dh"/>
    <property type="match status" value="1"/>
</dbReference>
<evidence type="ECO:0000313" key="7">
    <source>
        <dbReference type="EMBL" id="BBH50643.1"/>
    </source>
</evidence>
<dbReference type="InterPro" id="IPR029753">
    <property type="entry name" value="D-isomer_DH_CS"/>
</dbReference>
<proteinExistence type="inferred from homology"/>
<evidence type="ECO:0000313" key="8">
    <source>
        <dbReference type="Proteomes" id="UP000273154"/>
    </source>
</evidence>
<dbReference type="InterPro" id="IPR006139">
    <property type="entry name" value="D-isomer_2_OHA_DH_cat_dom"/>
</dbReference>
<dbReference type="Proteomes" id="UP000273154">
    <property type="component" value="Chromosome"/>
</dbReference>